<dbReference type="InterPro" id="IPR036047">
    <property type="entry name" value="F-box-like_dom_sf"/>
</dbReference>
<dbReference type="STRING" id="62062.ENSHHUP00000010678"/>
<dbReference type="GeneTree" id="ENSGT00990000213108"/>
<dbReference type="Pfam" id="PF12937">
    <property type="entry name" value="F-box-like"/>
    <property type="match status" value="1"/>
</dbReference>
<evidence type="ECO:0000313" key="3">
    <source>
        <dbReference type="Proteomes" id="UP000314982"/>
    </source>
</evidence>
<dbReference type="Gene3D" id="1.20.1280.50">
    <property type="match status" value="1"/>
</dbReference>
<feature type="domain" description="F-box" evidence="1">
    <location>
        <begin position="21"/>
        <end position="67"/>
    </location>
</feature>
<dbReference type="PANTHER" id="PTHR15537">
    <property type="entry name" value="F-BOX ONLY PROTEIN 7"/>
    <property type="match status" value="1"/>
</dbReference>
<organism evidence="2 3">
    <name type="scientific">Hucho hucho</name>
    <name type="common">huchen</name>
    <dbReference type="NCBI Taxonomy" id="62062"/>
    <lineage>
        <taxon>Eukaryota</taxon>
        <taxon>Metazoa</taxon>
        <taxon>Chordata</taxon>
        <taxon>Craniata</taxon>
        <taxon>Vertebrata</taxon>
        <taxon>Euteleostomi</taxon>
        <taxon>Actinopterygii</taxon>
        <taxon>Neopterygii</taxon>
        <taxon>Teleostei</taxon>
        <taxon>Protacanthopterygii</taxon>
        <taxon>Salmoniformes</taxon>
        <taxon>Salmonidae</taxon>
        <taxon>Salmoninae</taxon>
        <taxon>Hucho</taxon>
    </lineage>
</organism>
<dbReference type="AlphaFoldDB" id="A0A4W5K041"/>
<dbReference type="InterPro" id="IPR001810">
    <property type="entry name" value="F-box_dom"/>
</dbReference>
<protein>
    <recommendedName>
        <fullName evidence="1">F-box domain-containing protein</fullName>
    </recommendedName>
</protein>
<dbReference type="Proteomes" id="UP000314982">
    <property type="component" value="Unassembled WGS sequence"/>
</dbReference>
<dbReference type="PROSITE" id="PS50181">
    <property type="entry name" value="FBOX"/>
    <property type="match status" value="1"/>
</dbReference>
<dbReference type="PANTHER" id="PTHR15537:SF2">
    <property type="entry name" value="F-BOX ONLY PROTEIN 7"/>
    <property type="match status" value="1"/>
</dbReference>
<reference evidence="2" key="3">
    <citation type="submission" date="2025-09" db="UniProtKB">
        <authorList>
            <consortium name="Ensembl"/>
        </authorList>
    </citation>
    <scope>IDENTIFICATION</scope>
</reference>
<dbReference type="Ensembl" id="ENSHHUT00000011017.1">
    <property type="protein sequence ID" value="ENSHHUP00000010678.1"/>
    <property type="gene ID" value="ENSHHUG00000006524.1"/>
</dbReference>
<sequence>MTPCLPLLSGGGITAMALPAVFGLPVLPPELLLRVLRLLDVSSLLALSSVNRHLNQSTTDPALWRHLYRRDFRDCQDHSRARDTQWREVGRVIVSYVLTMHFKHIYLSSPSLKGFGVSPLYLCHGSSSLESTHR</sequence>
<proteinExistence type="predicted"/>
<reference evidence="3" key="1">
    <citation type="submission" date="2018-06" db="EMBL/GenBank/DDBJ databases">
        <title>Genome assembly of Danube salmon.</title>
        <authorList>
            <person name="Macqueen D.J."/>
            <person name="Gundappa M.K."/>
        </authorList>
    </citation>
    <scope>NUCLEOTIDE SEQUENCE [LARGE SCALE GENOMIC DNA]</scope>
</reference>
<keyword evidence="3" id="KW-1185">Reference proteome</keyword>
<reference evidence="2" key="2">
    <citation type="submission" date="2025-08" db="UniProtKB">
        <authorList>
            <consortium name="Ensembl"/>
        </authorList>
    </citation>
    <scope>IDENTIFICATION</scope>
</reference>
<accession>A0A4W5K041</accession>
<dbReference type="SUPFAM" id="SSF81383">
    <property type="entry name" value="F-box domain"/>
    <property type="match status" value="1"/>
</dbReference>
<dbReference type="GO" id="GO:0019901">
    <property type="term" value="F:protein kinase binding"/>
    <property type="evidence" value="ECO:0007669"/>
    <property type="project" value="InterPro"/>
</dbReference>
<name>A0A4W5K041_9TELE</name>
<dbReference type="InterPro" id="IPR047118">
    <property type="entry name" value="Fbxo7"/>
</dbReference>
<dbReference type="GO" id="GO:1903599">
    <property type="term" value="P:positive regulation of autophagy of mitochondrion"/>
    <property type="evidence" value="ECO:0007669"/>
    <property type="project" value="TreeGrafter"/>
</dbReference>
<evidence type="ECO:0000313" key="2">
    <source>
        <dbReference type="Ensembl" id="ENSHHUP00000010678.1"/>
    </source>
</evidence>
<dbReference type="SMART" id="SM00256">
    <property type="entry name" value="FBOX"/>
    <property type="match status" value="1"/>
</dbReference>
<evidence type="ECO:0000259" key="1">
    <source>
        <dbReference type="PROSITE" id="PS50181"/>
    </source>
</evidence>